<feature type="domain" description="DUF8032" evidence="2">
    <location>
        <begin position="279"/>
        <end position="372"/>
    </location>
</feature>
<dbReference type="Proteomes" id="UP000238350">
    <property type="component" value="Unassembled WGS sequence"/>
</dbReference>
<dbReference type="STRING" id="45607.A0A2T0FD15"/>
<proteinExistence type="predicted"/>
<feature type="region of interest" description="Disordered" evidence="1">
    <location>
        <begin position="368"/>
        <end position="395"/>
    </location>
</feature>
<protein>
    <recommendedName>
        <fullName evidence="2">DUF8032 domain-containing protein</fullName>
    </recommendedName>
</protein>
<dbReference type="AlphaFoldDB" id="A0A2T0FD15"/>
<evidence type="ECO:0000256" key="1">
    <source>
        <dbReference type="SAM" id="MobiDB-lite"/>
    </source>
</evidence>
<organism evidence="3 4">
    <name type="scientific">Wickerhamiella sorbophila</name>
    <dbReference type="NCBI Taxonomy" id="45607"/>
    <lineage>
        <taxon>Eukaryota</taxon>
        <taxon>Fungi</taxon>
        <taxon>Dikarya</taxon>
        <taxon>Ascomycota</taxon>
        <taxon>Saccharomycotina</taxon>
        <taxon>Dipodascomycetes</taxon>
        <taxon>Dipodascales</taxon>
        <taxon>Trichomonascaceae</taxon>
        <taxon>Wickerhamiella</taxon>
    </lineage>
</organism>
<dbReference type="EMBL" id="NDIQ01000001">
    <property type="protein sequence ID" value="PRT52829.1"/>
    <property type="molecule type" value="Genomic_DNA"/>
</dbReference>
<dbReference type="Pfam" id="PF26087">
    <property type="entry name" value="DUF8032"/>
    <property type="match status" value="1"/>
</dbReference>
<dbReference type="GeneID" id="36514198"/>
<feature type="region of interest" description="Disordered" evidence="1">
    <location>
        <begin position="1"/>
        <end position="54"/>
    </location>
</feature>
<dbReference type="OrthoDB" id="5599902at2759"/>
<feature type="compositionally biased region" description="Basic and acidic residues" evidence="1">
    <location>
        <begin position="1"/>
        <end position="12"/>
    </location>
</feature>
<accession>A0A2T0FD15</accession>
<gene>
    <name evidence="3" type="ORF">B9G98_00449</name>
</gene>
<comment type="caution">
    <text evidence="3">The sequence shown here is derived from an EMBL/GenBank/DDBJ whole genome shotgun (WGS) entry which is preliminary data.</text>
</comment>
<evidence type="ECO:0000313" key="3">
    <source>
        <dbReference type="EMBL" id="PRT52829.1"/>
    </source>
</evidence>
<reference evidence="3 4" key="1">
    <citation type="submission" date="2017-04" db="EMBL/GenBank/DDBJ databases">
        <title>Genome sequencing of [Candida] sorbophila.</title>
        <authorList>
            <person name="Ahn J.O."/>
        </authorList>
    </citation>
    <scope>NUCLEOTIDE SEQUENCE [LARGE SCALE GENOMIC DNA]</scope>
    <source>
        <strain evidence="3 4">DS02</strain>
    </source>
</reference>
<dbReference type="PANTHER" id="PTHR22949">
    <property type="entry name" value="WHITE COLLAR 2 PROTEIN WC2"/>
    <property type="match status" value="1"/>
</dbReference>
<dbReference type="InterPro" id="IPR058345">
    <property type="entry name" value="DUF8032"/>
</dbReference>
<evidence type="ECO:0000313" key="4">
    <source>
        <dbReference type="Proteomes" id="UP000238350"/>
    </source>
</evidence>
<feature type="compositionally biased region" description="Polar residues" evidence="1">
    <location>
        <begin position="185"/>
        <end position="227"/>
    </location>
</feature>
<dbReference type="RefSeq" id="XP_024662775.1">
    <property type="nucleotide sequence ID" value="XM_024807007.1"/>
</dbReference>
<evidence type="ECO:0000259" key="2">
    <source>
        <dbReference type="Pfam" id="PF26087"/>
    </source>
</evidence>
<keyword evidence="4" id="KW-1185">Reference proteome</keyword>
<sequence length="395" mass="43550">MDFHSGTHDGRLSHSHLATKAQRTPLQNDVYRESESPAETTAELGDPEDSLDDFLTRQDPSMIQYESSYHDPSTWNEGLTVPAMIPVTNEHLAYSRSPRLPSIASLFNSGNLAPIESPPVSPSALPANPATYRPRRPKSGIPYRLFSATSRRLSGAGMAAAASTAVGYSYRDSVPEKTTRYSHDSIGSTLSPDLHSDTSVPSKNSLGPDGLSQSSDHLTQHASTSAGSDADIKAIISPSRAPVASSATDLPLTGGLIAPLEHERLVEPVVLTDTTGILWMDFEYKLKKKRWRYRVRISNLEADIPENALSADFKRQNCIYPHAMVPKQDYIGHRQNYEMTCNDLGWRLSYLNPSIQNQRGLIQRAVDSYRNSSSDPSVRSRRARKLLSKGGKQNF</sequence>
<name>A0A2T0FD15_9ASCO</name>
<feature type="region of interest" description="Disordered" evidence="1">
    <location>
        <begin position="179"/>
        <end position="230"/>
    </location>
</feature>
<dbReference type="PANTHER" id="PTHR22949:SF0">
    <property type="entry name" value="RE27538P"/>
    <property type="match status" value="1"/>
</dbReference>